<gene>
    <name evidence="1" type="ORF">FRACA_390013</name>
</gene>
<accession>A0A2I2KW59</accession>
<proteinExistence type="predicted"/>
<organism evidence="1 2">
    <name type="scientific">Frankia canadensis</name>
    <dbReference type="NCBI Taxonomy" id="1836972"/>
    <lineage>
        <taxon>Bacteria</taxon>
        <taxon>Bacillati</taxon>
        <taxon>Actinomycetota</taxon>
        <taxon>Actinomycetes</taxon>
        <taxon>Frankiales</taxon>
        <taxon>Frankiaceae</taxon>
        <taxon>Frankia</taxon>
    </lineage>
</organism>
<reference evidence="1 2" key="1">
    <citation type="submission" date="2017-06" db="EMBL/GenBank/DDBJ databases">
        <authorList>
            <person name="Kim H.J."/>
            <person name="Triplett B.A."/>
        </authorList>
    </citation>
    <scope>NUCLEOTIDE SEQUENCE [LARGE SCALE GENOMIC DNA]</scope>
    <source>
        <strain evidence="1">FRACA_ARgP5</strain>
    </source>
</reference>
<dbReference type="Proteomes" id="UP000234331">
    <property type="component" value="Unassembled WGS sequence"/>
</dbReference>
<keyword evidence="2" id="KW-1185">Reference proteome</keyword>
<dbReference type="AlphaFoldDB" id="A0A2I2KW59"/>
<evidence type="ECO:0000313" key="1">
    <source>
        <dbReference type="EMBL" id="SNQ49899.1"/>
    </source>
</evidence>
<protein>
    <submittedName>
        <fullName evidence="1">Uncharacterized protein</fullName>
    </submittedName>
</protein>
<sequence>MGRFSGRVRFGARVRLFVPPGFDTTPIDVALERLPALFDVSRWSIPTATDTAAGHITRWK</sequence>
<evidence type="ECO:0000313" key="2">
    <source>
        <dbReference type="Proteomes" id="UP000234331"/>
    </source>
</evidence>
<dbReference type="RefSeq" id="WP_243407815.1">
    <property type="nucleotide sequence ID" value="NZ_FZMO01000323.1"/>
</dbReference>
<name>A0A2I2KW59_9ACTN</name>
<dbReference type="EMBL" id="FZMO01000323">
    <property type="protein sequence ID" value="SNQ49899.1"/>
    <property type="molecule type" value="Genomic_DNA"/>
</dbReference>